<evidence type="ECO:0000259" key="3">
    <source>
        <dbReference type="PROSITE" id="PS50966"/>
    </source>
</evidence>
<dbReference type="GO" id="GO:0005524">
    <property type="term" value="F:ATP binding"/>
    <property type="evidence" value="ECO:0007669"/>
    <property type="project" value="InterPro"/>
</dbReference>
<dbReference type="InterPro" id="IPR014001">
    <property type="entry name" value="Helicase_ATP-bd"/>
</dbReference>
<feature type="domain" description="Helicase C-terminal" evidence="5">
    <location>
        <begin position="948"/>
        <end position="1106"/>
    </location>
</feature>
<dbReference type="GO" id="GO:0016787">
    <property type="term" value="F:hydrolase activity"/>
    <property type="evidence" value="ECO:0007669"/>
    <property type="project" value="UniProtKB-KW"/>
</dbReference>
<keyword evidence="1" id="KW-0378">Hydrolase</keyword>
<dbReference type="EMBL" id="NRGR01000027">
    <property type="protein sequence ID" value="PCC38041.1"/>
    <property type="molecule type" value="Genomic_DNA"/>
</dbReference>
<proteinExistence type="predicted"/>
<dbReference type="SUPFAM" id="SSF52540">
    <property type="entry name" value="P-loop containing nucleoside triphosphate hydrolases"/>
    <property type="match status" value="2"/>
</dbReference>
<keyword evidence="7" id="KW-1185">Reference proteome</keyword>
<keyword evidence="6" id="KW-0547">Nucleotide-binding</keyword>
<evidence type="ECO:0000256" key="2">
    <source>
        <dbReference type="PROSITE-ProRule" id="PRU00325"/>
    </source>
</evidence>
<dbReference type="PROSITE" id="PS51194">
    <property type="entry name" value="HELICASE_CTER"/>
    <property type="match status" value="1"/>
</dbReference>
<keyword evidence="6" id="KW-0347">Helicase</keyword>
<dbReference type="Pfam" id="PF00176">
    <property type="entry name" value="SNF2-rel_dom"/>
    <property type="match status" value="1"/>
</dbReference>
<dbReference type="RefSeq" id="WP_096197713.1">
    <property type="nucleotide sequence ID" value="NZ_JBQQOD010000010.1"/>
</dbReference>
<evidence type="ECO:0000259" key="4">
    <source>
        <dbReference type="PROSITE" id="PS51192"/>
    </source>
</evidence>
<accession>A0A2A3YFM6</accession>
<dbReference type="Gene3D" id="3.40.50.10810">
    <property type="entry name" value="Tandem AAA-ATPase domain"/>
    <property type="match status" value="1"/>
</dbReference>
<dbReference type="Proteomes" id="UP000218598">
    <property type="component" value="Unassembled WGS sequence"/>
</dbReference>
<dbReference type="Pfam" id="PF00271">
    <property type="entry name" value="Helicase_C"/>
    <property type="match status" value="1"/>
</dbReference>
<organism evidence="6 7">
    <name type="scientific">Brachybacterium alimentarium</name>
    <dbReference type="NCBI Taxonomy" id="47845"/>
    <lineage>
        <taxon>Bacteria</taxon>
        <taxon>Bacillati</taxon>
        <taxon>Actinomycetota</taxon>
        <taxon>Actinomycetes</taxon>
        <taxon>Micrococcales</taxon>
        <taxon>Dermabacteraceae</taxon>
        <taxon>Brachybacterium</taxon>
    </lineage>
</organism>
<keyword evidence="2" id="KW-0479">Metal-binding</keyword>
<sequence>MPDPVLLPRLLPSAISHHVGDRSAGRGLARARGGRVEDLVWDGESSTVTADVTDDGGTVQHARVLLEEYADDSVSRRFLPSAPGGLWRPRGSQCSCPSEGSCEHVAALLYRLNDLGDRAEKSAPPAEWRSVLRPLLAGTSSRTGAPATAPRPLAIRFDLEAGTGGAGASRQNREPATAADLDSDADLWLGVRPLTRGRKGTWIKGELSWRTFEGRLGGREYDAVQSEALTRVFASASAERSYSSGAIDHLWLNTITSPLLWQSLVHARDAGVEFLPGSGLTSITLLSSADAGLDLQVVDESGDLDVTPRVDLEGERAPHARLMGAAGVLDVAPHGEDALAARIAPLPSPVPRTLRPLLQRRRPLRVPAADRESFLEVAYPKLRSLTSVTSVDGSVPLPAARRPSLRLTASYASGDRLTLRWSWHYHDPDRVLPIDQRQGAHRDLAHEEAVVAEAMTLWPQAGSETPELLSGPDTALFSEHVLDALDAMDHVETEVVGTRHSYRELDGAPKVRVTQQASPGKHDWFDLGFEITIEGRSIPFPSLFVALARGRSKLLLPDKTYFSLDHPAFDTLRELIREGEALAEWEPERQSLSRFQVEMWNDLEEMADETDASAEWDRTVGRAKELAETSAPALPDALHAELRPYQLEGYSWLAFLFAHGLGGVLADDMGLGKTVQTLALIAHARERAGASGAAGAASAPPFLVVAPSSVLPVWRREAERFTPGLDVRVLDRTRAARGADLASEIAGADVVVTSYAVLRIDEEDFAARPFQGFVLDEAQFVKNRRSRTHRAAKGVRADFRLAITGTPMENSLDDLWSILDLVTPGLLGGANGFRQRYTLPIETGEHPDRMELLRRRVRPFLLRRTKELVATELPPKHEEVLTVTLGEEHRAAYDSVLQRERKKVLGILDTDLDRQRFIVFRSLTLLRMMAIDPGLVDAEAYADVPSSKLEALFDRLEEVIGGGHRVLLFSQFTSYLDRVADELSARGIGYAHLDGSTRDRDGAVAGFREGDAPVFLISLKAGGFGLTLTEADYVFLLDPWWNPAAENQAVDRAHRIGQERQVMVYRMVAEDTIEEKVLALQRRKAELFDAFTDGGDAFRSAMTADDIRELLG</sequence>
<keyword evidence="6" id="KW-0067">ATP-binding</keyword>
<dbReference type="InterPro" id="IPR000330">
    <property type="entry name" value="SNF2_N"/>
</dbReference>
<dbReference type="GO" id="GO:0008270">
    <property type="term" value="F:zinc ion binding"/>
    <property type="evidence" value="ECO:0007669"/>
    <property type="project" value="UniProtKB-KW"/>
</dbReference>
<protein>
    <submittedName>
        <fullName evidence="6">DNA helicase</fullName>
    </submittedName>
</protein>
<dbReference type="InterPro" id="IPR027417">
    <property type="entry name" value="P-loop_NTPase"/>
</dbReference>
<dbReference type="CDD" id="cd18793">
    <property type="entry name" value="SF2_C_SNF"/>
    <property type="match status" value="1"/>
</dbReference>
<reference evidence="6 7" key="1">
    <citation type="journal article" date="2017" name="Elife">
        <title>Extensive horizontal gene transfer in cheese-associated bacteria.</title>
        <authorList>
            <person name="Bonham K.S."/>
            <person name="Wolfe B.E."/>
            <person name="Dutton R.J."/>
        </authorList>
    </citation>
    <scope>NUCLEOTIDE SEQUENCE [LARGE SCALE GENOMIC DNA]</scope>
    <source>
        <strain evidence="6 7">341_9</strain>
    </source>
</reference>
<evidence type="ECO:0000313" key="6">
    <source>
        <dbReference type="EMBL" id="PCC38041.1"/>
    </source>
</evidence>
<dbReference type="InterPro" id="IPR049730">
    <property type="entry name" value="SNF2/RAD54-like_C"/>
</dbReference>
<dbReference type="SMART" id="SM00487">
    <property type="entry name" value="DEXDc"/>
    <property type="match status" value="1"/>
</dbReference>
<dbReference type="PROSITE" id="PS51192">
    <property type="entry name" value="HELICASE_ATP_BIND_1"/>
    <property type="match status" value="1"/>
</dbReference>
<gene>
    <name evidence="6" type="ORF">CIK66_15885</name>
</gene>
<evidence type="ECO:0000259" key="5">
    <source>
        <dbReference type="PROSITE" id="PS51194"/>
    </source>
</evidence>
<name>A0A2A3YFM6_9MICO</name>
<dbReference type="OrthoDB" id="9760715at2"/>
<dbReference type="InterPro" id="IPR007527">
    <property type="entry name" value="Znf_SWIM"/>
</dbReference>
<dbReference type="CDD" id="cd18012">
    <property type="entry name" value="DEXQc_arch_SWI2_SNF2"/>
    <property type="match status" value="1"/>
</dbReference>
<keyword evidence="2" id="KW-0862">Zinc</keyword>
<dbReference type="InterPro" id="IPR038718">
    <property type="entry name" value="SNF2-like_sf"/>
</dbReference>
<evidence type="ECO:0000256" key="1">
    <source>
        <dbReference type="ARBA" id="ARBA00022801"/>
    </source>
</evidence>
<keyword evidence="2" id="KW-0863">Zinc-finger</keyword>
<dbReference type="GO" id="GO:0004386">
    <property type="term" value="F:helicase activity"/>
    <property type="evidence" value="ECO:0007669"/>
    <property type="project" value="UniProtKB-KW"/>
</dbReference>
<dbReference type="PROSITE" id="PS50966">
    <property type="entry name" value="ZF_SWIM"/>
    <property type="match status" value="1"/>
</dbReference>
<feature type="domain" description="SWIM-type" evidence="3">
    <location>
        <begin position="62"/>
        <end position="113"/>
    </location>
</feature>
<dbReference type="SMART" id="SM00490">
    <property type="entry name" value="HELICc"/>
    <property type="match status" value="1"/>
</dbReference>
<evidence type="ECO:0000313" key="7">
    <source>
        <dbReference type="Proteomes" id="UP000218598"/>
    </source>
</evidence>
<dbReference type="Gene3D" id="3.40.50.300">
    <property type="entry name" value="P-loop containing nucleotide triphosphate hydrolases"/>
    <property type="match status" value="1"/>
</dbReference>
<feature type="domain" description="Helicase ATP-binding" evidence="4">
    <location>
        <begin position="654"/>
        <end position="825"/>
    </location>
</feature>
<comment type="caution">
    <text evidence="6">The sequence shown here is derived from an EMBL/GenBank/DDBJ whole genome shotgun (WGS) entry which is preliminary data.</text>
</comment>
<dbReference type="InterPro" id="IPR001650">
    <property type="entry name" value="Helicase_C-like"/>
</dbReference>
<dbReference type="AlphaFoldDB" id="A0A2A3YFM6"/>
<dbReference type="PANTHER" id="PTHR10799">
    <property type="entry name" value="SNF2/RAD54 HELICASE FAMILY"/>
    <property type="match status" value="1"/>
</dbReference>